<evidence type="ECO:0000256" key="2">
    <source>
        <dbReference type="SAM" id="Phobius"/>
    </source>
</evidence>
<reference evidence="3 4" key="1">
    <citation type="submission" date="2019-09" db="EMBL/GenBank/DDBJ databases">
        <title>Polymorphobacter sp. isolated from a lake in China.</title>
        <authorList>
            <person name="Liu Z."/>
        </authorList>
    </citation>
    <scope>NUCLEOTIDE SEQUENCE [LARGE SCALE GENOMIC DNA]</scope>
    <source>
        <strain evidence="3 4">D40P</strain>
    </source>
</reference>
<dbReference type="Proteomes" id="UP000481327">
    <property type="component" value="Unassembled WGS sequence"/>
</dbReference>
<evidence type="ECO:0000256" key="1">
    <source>
        <dbReference type="SAM" id="MobiDB-lite"/>
    </source>
</evidence>
<feature type="region of interest" description="Disordered" evidence="1">
    <location>
        <begin position="91"/>
        <end position="115"/>
    </location>
</feature>
<evidence type="ECO:0000313" key="4">
    <source>
        <dbReference type="Proteomes" id="UP000481327"/>
    </source>
</evidence>
<comment type="caution">
    <text evidence="3">The sequence shown here is derived from an EMBL/GenBank/DDBJ whole genome shotgun (WGS) entry which is preliminary data.</text>
</comment>
<dbReference type="OrthoDB" id="7575278at2"/>
<keyword evidence="2" id="KW-0472">Membrane</keyword>
<proteinExistence type="predicted"/>
<keyword evidence="2" id="KW-0812">Transmembrane</keyword>
<feature type="transmembrane region" description="Helical" evidence="2">
    <location>
        <begin position="51"/>
        <end position="70"/>
    </location>
</feature>
<organism evidence="3 4">
    <name type="scientific">Sandarakinorhabdus fusca</name>
    <dbReference type="NCBI Taxonomy" id="1439888"/>
    <lineage>
        <taxon>Bacteria</taxon>
        <taxon>Pseudomonadati</taxon>
        <taxon>Pseudomonadota</taxon>
        <taxon>Alphaproteobacteria</taxon>
        <taxon>Sphingomonadales</taxon>
        <taxon>Sphingosinicellaceae</taxon>
        <taxon>Sandarakinorhabdus</taxon>
    </lineage>
</organism>
<dbReference type="RefSeq" id="WP_152577900.1">
    <property type="nucleotide sequence ID" value="NZ_JAATJI010000002.1"/>
</dbReference>
<keyword evidence="2" id="KW-1133">Transmembrane helix</keyword>
<dbReference type="AlphaFoldDB" id="A0A7C9GPB7"/>
<protein>
    <submittedName>
        <fullName evidence="3">Uncharacterized protein</fullName>
    </submittedName>
</protein>
<keyword evidence="4" id="KW-1185">Reference proteome</keyword>
<dbReference type="EMBL" id="WIOL01000003">
    <property type="protein sequence ID" value="MQT17435.1"/>
    <property type="molecule type" value="Genomic_DNA"/>
</dbReference>
<gene>
    <name evidence="3" type="ORF">F3168_09190</name>
</gene>
<evidence type="ECO:0000313" key="3">
    <source>
        <dbReference type="EMBL" id="MQT17435.1"/>
    </source>
</evidence>
<accession>A0A7C9GPB7</accession>
<sequence length="241" mass="26261">MMPFLLLTLLMFAVVAIGVMLLATAGVVLFVRARLVSLAFAVLGGLGFSALIHGGAGAAILGTAALLVIFESMRKSAARRRRDRARYDVEATATPAPSRPTRRIRTPRGRVESPDPALDAAWEALAGNADWAVSRVAVARESCRLFLATVDRGAWDSDAGDLAVRIRRRVPEHVAECLDRCEIATPSERRAILDECVFTTEKVAAEADRQRARLLGPAHAEMNVQRRHLTRPAQEDPFSLD</sequence>
<name>A0A7C9GPB7_9SPHN</name>